<dbReference type="InterPro" id="IPR000871">
    <property type="entry name" value="Beta-lactam_class-A"/>
</dbReference>
<proteinExistence type="inferred from homology"/>
<comment type="catalytic activity">
    <reaction evidence="1">
        <text>a beta-lactam + H2O = a substituted beta-amino acid</text>
        <dbReference type="Rhea" id="RHEA:20401"/>
        <dbReference type="ChEBI" id="CHEBI:15377"/>
        <dbReference type="ChEBI" id="CHEBI:35627"/>
        <dbReference type="ChEBI" id="CHEBI:140347"/>
        <dbReference type="EC" id="3.5.2.6"/>
    </reaction>
</comment>
<keyword evidence="7" id="KW-1185">Reference proteome</keyword>
<gene>
    <name evidence="6" type="ORF">GXW78_04595</name>
</gene>
<evidence type="ECO:0000313" key="6">
    <source>
        <dbReference type="EMBL" id="MBR0648929.1"/>
    </source>
</evidence>
<dbReference type="Gene3D" id="3.40.710.10">
    <property type="entry name" value="DD-peptidase/beta-lactamase superfamily"/>
    <property type="match status" value="1"/>
</dbReference>
<dbReference type="SUPFAM" id="SSF56601">
    <property type="entry name" value="beta-lactamase/transpeptidase-like"/>
    <property type="match status" value="1"/>
</dbReference>
<dbReference type="Pfam" id="PF13354">
    <property type="entry name" value="Beta-lactamase2"/>
    <property type="match status" value="1"/>
</dbReference>
<dbReference type="EC" id="3.5.2.6" evidence="3"/>
<organism evidence="6 7">
    <name type="scientific">Neoroseomonas terrae</name>
    <dbReference type="NCBI Taxonomy" id="424799"/>
    <lineage>
        <taxon>Bacteria</taxon>
        <taxon>Pseudomonadati</taxon>
        <taxon>Pseudomonadota</taxon>
        <taxon>Alphaproteobacteria</taxon>
        <taxon>Acetobacterales</taxon>
        <taxon>Acetobacteraceae</taxon>
        <taxon>Neoroseomonas</taxon>
    </lineage>
</organism>
<evidence type="ECO:0000256" key="4">
    <source>
        <dbReference type="SAM" id="SignalP"/>
    </source>
</evidence>
<dbReference type="EMBL" id="JAAEDI010000004">
    <property type="protein sequence ID" value="MBR0648929.1"/>
    <property type="molecule type" value="Genomic_DNA"/>
</dbReference>
<reference evidence="7" key="1">
    <citation type="journal article" date="2021" name="Syst. Appl. Microbiol.">
        <title>Roseomonas hellenica sp. nov., isolated from roots of wild-growing Alkanna tinctoria.</title>
        <authorList>
            <person name="Rat A."/>
            <person name="Naranjo H.D."/>
            <person name="Lebbe L."/>
            <person name="Cnockaert M."/>
            <person name="Krigas N."/>
            <person name="Grigoriadou K."/>
            <person name="Maloupa E."/>
            <person name="Willems A."/>
        </authorList>
    </citation>
    <scope>NUCLEOTIDE SEQUENCE [LARGE SCALE GENOMIC DNA]</scope>
    <source>
        <strain evidence="7">LMG 31159</strain>
    </source>
</reference>
<dbReference type="PANTHER" id="PTHR35333">
    <property type="entry name" value="BETA-LACTAMASE"/>
    <property type="match status" value="1"/>
</dbReference>
<evidence type="ECO:0000256" key="2">
    <source>
        <dbReference type="ARBA" id="ARBA00009009"/>
    </source>
</evidence>
<protein>
    <recommendedName>
        <fullName evidence="3">beta-lactamase</fullName>
        <ecNumber evidence="3">3.5.2.6</ecNumber>
    </recommendedName>
</protein>
<dbReference type="PANTHER" id="PTHR35333:SF3">
    <property type="entry name" value="BETA-LACTAMASE-TYPE TRANSPEPTIDASE FOLD CONTAINING PROTEIN"/>
    <property type="match status" value="1"/>
</dbReference>
<dbReference type="InterPro" id="IPR012338">
    <property type="entry name" value="Beta-lactam/transpept-like"/>
</dbReference>
<evidence type="ECO:0000313" key="7">
    <source>
        <dbReference type="Proteomes" id="UP000698752"/>
    </source>
</evidence>
<comment type="caution">
    <text evidence="6">The sequence shown here is derived from an EMBL/GenBank/DDBJ whole genome shotgun (WGS) entry which is preliminary data.</text>
</comment>
<comment type="similarity">
    <text evidence="2">Belongs to the class-A beta-lactamase family.</text>
</comment>
<keyword evidence="4" id="KW-0732">Signal</keyword>
<feature type="signal peptide" evidence="4">
    <location>
        <begin position="1"/>
        <end position="20"/>
    </location>
</feature>
<name>A0ABS5ED44_9PROT</name>
<dbReference type="RefSeq" id="WP_211866443.1">
    <property type="nucleotide sequence ID" value="NZ_JAAEDI010000004.1"/>
</dbReference>
<evidence type="ECO:0000256" key="3">
    <source>
        <dbReference type="ARBA" id="ARBA00012865"/>
    </source>
</evidence>
<feature type="domain" description="Beta-lactamase class A catalytic" evidence="5">
    <location>
        <begin position="57"/>
        <end position="264"/>
    </location>
</feature>
<dbReference type="Proteomes" id="UP000698752">
    <property type="component" value="Unassembled WGS sequence"/>
</dbReference>
<accession>A0ABS5ED44</accession>
<feature type="chain" id="PRO_5046937193" description="beta-lactamase" evidence="4">
    <location>
        <begin position="21"/>
        <end position="322"/>
    </location>
</feature>
<evidence type="ECO:0000256" key="1">
    <source>
        <dbReference type="ARBA" id="ARBA00001526"/>
    </source>
</evidence>
<sequence>MQRRRLPLLLAAGPVAGAVAQPATDAALDEAVRRFAGLPGDTAALIDATGPKGRLRAAHRETAPVFVGSCLKTFILGAWLQEVEAGRLSLDEPLPVNDEVRSLVSPVLGGLTGTASARTALEAMISHSDNTATDMALRRIGAPRVRRLIAEMGLAGSTRLPDSTRIMFSTLAGAPPGTDLGWARVQALAEGQATGPMLPVINPHETMVSTAQDLCTWYGRALGGEVFAQPSSLAEFKRISSWADAMPRVAPADIMAYGKGGSIDWNGTQAIAVAGQMIAGPVRATFFWGANWPGEADSAPPVAERLAATLRAALARTIAALA</sequence>
<evidence type="ECO:0000259" key="5">
    <source>
        <dbReference type="Pfam" id="PF13354"/>
    </source>
</evidence>
<dbReference type="InterPro" id="IPR045155">
    <property type="entry name" value="Beta-lactam_cat"/>
</dbReference>